<evidence type="ECO:0000313" key="6">
    <source>
        <dbReference type="Proteomes" id="UP000250043"/>
    </source>
</evidence>
<dbReference type="AlphaFoldDB" id="A0A8E2B3Z1"/>
<name>A0A8E2B3Z1_9APHY</name>
<evidence type="ECO:0000259" key="4">
    <source>
        <dbReference type="PROSITE" id="PS51037"/>
    </source>
</evidence>
<keyword evidence="1 2" id="KW-0539">Nucleus</keyword>
<dbReference type="GO" id="GO:0005634">
    <property type="term" value="C:nucleus"/>
    <property type="evidence" value="ECO:0007669"/>
    <property type="project" value="UniProtKB-SubCell"/>
</dbReference>
<keyword evidence="6" id="KW-1185">Reference proteome</keyword>
<evidence type="ECO:0000313" key="5">
    <source>
        <dbReference type="EMBL" id="OCH91897.1"/>
    </source>
</evidence>
<dbReference type="OrthoDB" id="1741717at2759"/>
<proteinExistence type="predicted"/>
<comment type="subcellular location">
    <subcellularLocation>
        <location evidence="2">Nucleus</location>
    </subcellularLocation>
</comment>
<dbReference type="Pfam" id="PF22951">
    <property type="entry name" value="3HBD"/>
    <property type="match status" value="1"/>
</dbReference>
<dbReference type="Proteomes" id="UP000250043">
    <property type="component" value="Unassembled WGS sequence"/>
</dbReference>
<reference evidence="5 6" key="1">
    <citation type="submission" date="2016-07" db="EMBL/GenBank/DDBJ databases">
        <title>Draft genome of the white-rot fungus Obba rivulosa 3A-2.</title>
        <authorList>
            <consortium name="DOE Joint Genome Institute"/>
            <person name="Miettinen O."/>
            <person name="Riley R."/>
            <person name="Acob R."/>
            <person name="Barry K."/>
            <person name="Cullen D."/>
            <person name="De Vries R."/>
            <person name="Hainaut M."/>
            <person name="Hatakka A."/>
            <person name="Henrissat B."/>
            <person name="Hilden K."/>
            <person name="Kuo R."/>
            <person name="Labutti K."/>
            <person name="Lipzen A."/>
            <person name="Makela M.R."/>
            <person name="Sandor L."/>
            <person name="Spatafora J.W."/>
            <person name="Grigoriev I.V."/>
            <person name="Hibbett D.S."/>
        </authorList>
    </citation>
    <scope>NUCLEOTIDE SEQUENCE [LARGE SCALE GENOMIC DNA]</scope>
    <source>
        <strain evidence="5 6">3A-2</strain>
    </source>
</reference>
<evidence type="ECO:0000256" key="2">
    <source>
        <dbReference type="PROSITE-ProRule" id="PRU00376"/>
    </source>
</evidence>
<dbReference type="Pfam" id="PF25909">
    <property type="entry name" value="zf-C2H2_AHC1"/>
    <property type="match status" value="1"/>
</dbReference>
<dbReference type="PROSITE" id="PS51037">
    <property type="entry name" value="YEATS"/>
    <property type="match status" value="1"/>
</dbReference>
<feature type="region of interest" description="Disordered" evidence="3">
    <location>
        <begin position="264"/>
        <end position="297"/>
    </location>
</feature>
<evidence type="ECO:0000256" key="1">
    <source>
        <dbReference type="ARBA" id="ARBA00023242"/>
    </source>
</evidence>
<dbReference type="InterPro" id="IPR055129">
    <property type="entry name" value="YEATS_dom"/>
</dbReference>
<feature type="domain" description="YEATS" evidence="4">
    <location>
        <begin position="415"/>
        <end position="558"/>
    </location>
</feature>
<accession>A0A8E2B3Z1</accession>
<sequence length="1004" mass="111194">MTSSYSPSYEVADDSRPMKRRKTTPETYVSEHEHSHTLRRQVILEEVDLEIGLRKRLSETVQSRLTWALVLQETLNREFRSQASGSFELRDAAFDALDAVEEPCSILWDREPRLPTQPPIIHEAQHIPSSTTRPDDLPAAAYISRPSTIRTRGLPRTPLQPVKKLLFLRNTHADPPEVVKLVCPDCSRSDFSNLQGLLNHCRIRHNREYGSHDECIRSCAVLVPEEERDWVIANGIELAGVNLPGLRRLFEIAVGAGGSSLVGGIQDNSREQEKSNTLDVQPTETVKQEPERTSTPITTTLGYHEDTPALALFLGRAPKKRVIHVHGNEDDEIDIFDHDGSVADRKPHEPHWHMRRAHRNIARPGLDISLEVPEVLDELAAPPADAVPGYALNSSVTPVETLPATATPPGSARIAGTRFHIIARVTIADTSRWITPARRPQSQPHHTHQWRLAVSSPSYSLHITSVLQKLTITCVTDPPPSTMNEPVVITDPPFAVTSTTDKPFLAKLTFTWAGDTNPPTDVEHWVELDPMHTGYPVLGEEQVLDIELDRNTELLPVRDTGKVVTWDAHLLSSGEVHDVPVHTQSGENSAEPDYAMALKSLLPQFPMTLRDVKGRVQSQPPYTLVSNPNHFRKMVVGRRKAIEVSRARALRDAYEQYVTSHPRRETFIPLSTADVYHWLEDEGLFPRAAGSGAADATERKKRRVQETDLAAAVSEVFCRRCGLHRQYHPTTVKSEVSDPVPAAGAVSAQSVFIGVSDNPTACMSFSIEDTKLPLFDANQLMFRQLSSAAAQNAPYGLSPTVFAARRPSPAALQYSSRDLVASADPRVIIAIRSLLTATGLVRRSDGIPSFIDPSHLSDLSQLPRSATEDALATHALLALLTRCMVRLLVRGGLDTIRRDEEAVRGHIRPRRRVVEQVRRVLSPSHVLRGLTLNAQRRLADSAALLLLARLGLPRVGDTMRDRDPSSRADENVEQPRASSASVGDSSLVAVKTEENDSVRLFAST</sequence>
<feature type="region of interest" description="Disordered" evidence="3">
    <location>
        <begin position="956"/>
        <end position="988"/>
    </location>
</feature>
<evidence type="ECO:0000256" key="3">
    <source>
        <dbReference type="SAM" id="MobiDB-lite"/>
    </source>
</evidence>
<dbReference type="InterPro" id="IPR038704">
    <property type="entry name" value="YEAST_sf"/>
</dbReference>
<dbReference type="Gene3D" id="2.60.40.1970">
    <property type="entry name" value="YEATS domain"/>
    <property type="match status" value="1"/>
</dbReference>
<organism evidence="5 6">
    <name type="scientific">Obba rivulosa</name>
    <dbReference type="NCBI Taxonomy" id="1052685"/>
    <lineage>
        <taxon>Eukaryota</taxon>
        <taxon>Fungi</taxon>
        <taxon>Dikarya</taxon>
        <taxon>Basidiomycota</taxon>
        <taxon>Agaricomycotina</taxon>
        <taxon>Agaricomycetes</taxon>
        <taxon>Polyporales</taxon>
        <taxon>Gelatoporiaceae</taxon>
        <taxon>Obba</taxon>
    </lineage>
</organism>
<feature type="region of interest" description="Disordered" evidence="3">
    <location>
        <begin position="1"/>
        <end position="34"/>
    </location>
</feature>
<dbReference type="InterPro" id="IPR058706">
    <property type="entry name" value="zf-C2H2_AHC1-like"/>
</dbReference>
<gene>
    <name evidence="5" type="ORF">OBBRIDRAFT_774513</name>
</gene>
<dbReference type="InterPro" id="IPR055127">
    <property type="entry name" value="YEATS2_3HBD"/>
</dbReference>
<protein>
    <recommendedName>
        <fullName evidence="4">YEATS domain-containing protein</fullName>
    </recommendedName>
</protein>
<dbReference type="EMBL" id="KV722378">
    <property type="protein sequence ID" value="OCH91897.1"/>
    <property type="molecule type" value="Genomic_DNA"/>
</dbReference>
<feature type="compositionally biased region" description="Basic and acidic residues" evidence="3">
    <location>
        <begin position="957"/>
        <end position="970"/>
    </location>
</feature>